<dbReference type="AlphaFoldDB" id="A0A2T6CEF8"/>
<dbReference type="InterPro" id="IPR013196">
    <property type="entry name" value="HTH_11"/>
</dbReference>
<dbReference type="PROSITE" id="PS52050">
    <property type="entry name" value="WYL"/>
    <property type="match status" value="1"/>
</dbReference>
<dbReference type="InterPro" id="IPR051534">
    <property type="entry name" value="CBASS_pafABC_assoc_protein"/>
</dbReference>
<dbReference type="OrthoDB" id="9807255at2"/>
<dbReference type="Proteomes" id="UP000244092">
    <property type="component" value="Unassembled WGS sequence"/>
</dbReference>
<comment type="caution">
    <text evidence="4">The sequence shown here is derived from an EMBL/GenBank/DDBJ whole genome shotgun (WGS) entry which is preliminary data.</text>
</comment>
<accession>A0A2T6CEF8</accession>
<name>A0A2T6CEF8_9RHOB</name>
<dbReference type="PANTHER" id="PTHR34580:SF3">
    <property type="entry name" value="PROTEIN PAFB"/>
    <property type="match status" value="1"/>
</dbReference>
<gene>
    <name evidence="4" type="ORF">C8N31_10588</name>
</gene>
<dbReference type="InterPro" id="IPR026881">
    <property type="entry name" value="WYL_dom"/>
</dbReference>
<dbReference type="Pfam" id="PF13280">
    <property type="entry name" value="WYL"/>
    <property type="match status" value="1"/>
</dbReference>
<reference evidence="4 5" key="1">
    <citation type="submission" date="2018-04" db="EMBL/GenBank/DDBJ databases">
        <title>Genomic Encyclopedia of Archaeal and Bacterial Type Strains, Phase II (KMG-II): from individual species to whole genera.</title>
        <authorList>
            <person name="Goeker M."/>
        </authorList>
    </citation>
    <scope>NUCLEOTIDE SEQUENCE [LARGE SCALE GENOMIC DNA]</scope>
    <source>
        <strain evidence="4 5">DSM 12244</strain>
    </source>
</reference>
<dbReference type="RefSeq" id="WP_025049283.1">
    <property type="nucleotide sequence ID" value="NZ_QBKU01000005.1"/>
</dbReference>
<evidence type="ECO:0000259" key="3">
    <source>
        <dbReference type="Pfam" id="PF13280"/>
    </source>
</evidence>
<feature type="domain" description="Helix-turn-helix type 11" evidence="2">
    <location>
        <begin position="6"/>
        <end position="59"/>
    </location>
</feature>
<organism evidence="4 5">
    <name type="scientific">Sulfitobacter mediterraneus</name>
    <dbReference type="NCBI Taxonomy" id="83219"/>
    <lineage>
        <taxon>Bacteria</taxon>
        <taxon>Pseudomonadati</taxon>
        <taxon>Pseudomonadota</taxon>
        <taxon>Alphaproteobacteria</taxon>
        <taxon>Rhodobacterales</taxon>
        <taxon>Roseobacteraceae</taxon>
        <taxon>Sulfitobacter</taxon>
    </lineage>
</organism>
<feature type="domain" description="WYL" evidence="3">
    <location>
        <begin position="139"/>
        <end position="203"/>
    </location>
</feature>
<dbReference type="PANTHER" id="PTHR34580">
    <property type="match status" value="1"/>
</dbReference>
<dbReference type="InterPro" id="IPR036390">
    <property type="entry name" value="WH_DNA-bd_sf"/>
</dbReference>
<evidence type="ECO:0000313" key="4">
    <source>
        <dbReference type="EMBL" id="PTX73891.1"/>
    </source>
</evidence>
<dbReference type="Gene3D" id="1.10.10.10">
    <property type="entry name" value="Winged helix-like DNA-binding domain superfamily/Winged helix DNA-binding domain"/>
    <property type="match status" value="1"/>
</dbReference>
<protein>
    <submittedName>
        <fullName evidence="4">HTH domain-containing protein</fullName>
    </submittedName>
</protein>
<proteinExistence type="predicted"/>
<evidence type="ECO:0000313" key="5">
    <source>
        <dbReference type="Proteomes" id="UP000244092"/>
    </source>
</evidence>
<evidence type="ECO:0000259" key="2">
    <source>
        <dbReference type="Pfam" id="PF08279"/>
    </source>
</evidence>
<dbReference type="Pfam" id="PF08279">
    <property type="entry name" value="HTH_11"/>
    <property type="match status" value="1"/>
</dbReference>
<evidence type="ECO:0000256" key="1">
    <source>
        <dbReference type="SAM" id="MobiDB-lite"/>
    </source>
</evidence>
<feature type="region of interest" description="Disordered" evidence="1">
    <location>
        <begin position="227"/>
        <end position="247"/>
    </location>
</feature>
<sequence>MNRTHRLFQMMTTLRRLPAPVRAVQLANEMDVSLRTVYRDIDALRGLGAVIDGEAGFGYTLIEDAALPPLGFEDDELEALVLGLRDVAVIGDPALSRAAESALAKLTARVPPRQAHRLQHAILDARRFFRPDPPRIDVADLRAATWAEETVAFSYVDAKGAPSMREVDPLGIVYMQDTNMLMAWCHLRRDFRVFRLDRMDDLRRTGQSFRPRRVPMLREYTKQLRAEAEERARCRPSATGPSADGKT</sequence>
<dbReference type="EMBL" id="QBKU01000005">
    <property type="protein sequence ID" value="PTX73891.1"/>
    <property type="molecule type" value="Genomic_DNA"/>
</dbReference>
<dbReference type="InterPro" id="IPR036388">
    <property type="entry name" value="WH-like_DNA-bd_sf"/>
</dbReference>
<dbReference type="SUPFAM" id="SSF46785">
    <property type="entry name" value="Winged helix' DNA-binding domain"/>
    <property type="match status" value="1"/>
</dbReference>